<comment type="caution">
    <text evidence="2">The sequence shown here is derived from an EMBL/GenBank/DDBJ whole genome shotgun (WGS) entry which is preliminary data.</text>
</comment>
<gene>
    <name evidence="2" type="ORF">M2280_005873</name>
</gene>
<dbReference type="Proteomes" id="UP001160334">
    <property type="component" value="Unassembled WGS sequence"/>
</dbReference>
<keyword evidence="3" id="KW-1185">Reference proteome</keyword>
<reference evidence="2 3" key="1">
    <citation type="submission" date="2023-04" db="EMBL/GenBank/DDBJ databases">
        <title>Forest soil microbial communities from Buena Vista Peninsula, Colon Province, Panama.</title>
        <authorList>
            <person name="Bouskill N."/>
        </authorList>
    </citation>
    <scope>NUCLEOTIDE SEQUENCE [LARGE SCALE GENOMIC DNA]</scope>
    <source>
        <strain evidence="2 3">CFH S0262</strain>
    </source>
</reference>
<dbReference type="EMBL" id="JARXVC010000024">
    <property type="protein sequence ID" value="MDH6284612.1"/>
    <property type="molecule type" value="Genomic_DNA"/>
</dbReference>
<sequence>MPEFVESPSDVGSVGRVAMTRKRRAAAARSANQGVSSGTVRRHGWRRTPADEQLLDFAGRFGAVTLRHATEHFYGGVHETARKRVQYMCEAGLLERNDNLRWTGTVVYPTAAGMSAVRALGHPELRAITPSDERMLHRLLVAEAALRMQSRGVPVVSERQMRTVERAEDGGRAATDFAARSGIAVAGSGVAEETGVVVRPTDDGSGRARWFGIPVGVKGELHWPDFVAVAGGRMMAVEVEIVMKERWRMLTVLRGYKMAIEAGHIAQVLWQVTPDVLVQLQGRRDGDGWEDGLLQELGFLESGQVPDWTKRGQPMVVRLVEGADEGTQYALSQKVLIPSMRSSYRQWKKWRAVWEDESPSLDFDDWLMRPATITRLRSRI</sequence>
<organism evidence="2 3">
    <name type="scientific">Prescottella agglutinans</name>
    <dbReference type="NCBI Taxonomy" id="1644129"/>
    <lineage>
        <taxon>Bacteria</taxon>
        <taxon>Bacillati</taxon>
        <taxon>Actinomycetota</taxon>
        <taxon>Actinomycetes</taxon>
        <taxon>Mycobacteriales</taxon>
        <taxon>Nocardiaceae</taxon>
        <taxon>Prescottella</taxon>
    </lineage>
</organism>
<proteinExistence type="predicted"/>
<accession>A0ABT6MJW6</accession>
<dbReference type="RefSeq" id="WP_280763826.1">
    <property type="nucleotide sequence ID" value="NZ_JARXVC010000024.1"/>
</dbReference>
<name>A0ABT6MJW6_9NOCA</name>
<feature type="region of interest" description="Disordered" evidence="1">
    <location>
        <begin position="26"/>
        <end position="45"/>
    </location>
</feature>
<evidence type="ECO:0000256" key="1">
    <source>
        <dbReference type="SAM" id="MobiDB-lite"/>
    </source>
</evidence>
<protein>
    <submittedName>
        <fullName evidence="2">Uncharacterized protein</fullName>
    </submittedName>
</protein>
<evidence type="ECO:0000313" key="3">
    <source>
        <dbReference type="Proteomes" id="UP001160334"/>
    </source>
</evidence>
<evidence type="ECO:0000313" key="2">
    <source>
        <dbReference type="EMBL" id="MDH6284612.1"/>
    </source>
</evidence>